<gene>
    <name evidence="2" type="ORF">GPECTOR_1448g640</name>
</gene>
<sequence>MCSSASSAAANIGQHLETAEHRAAVADRTAFYLSYPESWPRALPRPPVGAYCTAYLISPAEMISLVDTTTIASSITASRVQPRDDDDDASCADDGDAGRPHGSGRSGLFHRHSGGGAAGSGSFGQGGLGGGGAMPPPPHANFGTRPGGPAPAPAGPGAVTPTGPNALAGGFTGAAGVYGPPRLTPPPPQLPPPQQHQGTATGDVYDEVSRCWLCCPCCGEKHAVWGCCMPSCPHIGIRGVGAGVGSDGRSLWRFTCPLHPAEYDYVVRGVPNR</sequence>
<evidence type="ECO:0000313" key="2">
    <source>
        <dbReference type="EMBL" id="KXZ40897.1"/>
    </source>
</evidence>
<protein>
    <submittedName>
        <fullName evidence="2">Uncharacterized protein</fullName>
    </submittedName>
</protein>
<feature type="compositionally biased region" description="Low complexity" evidence="1">
    <location>
        <begin position="155"/>
        <end position="164"/>
    </location>
</feature>
<evidence type="ECO:0000313" key="3">
    <source>
        <dbReference type="Proteomes" id="UP000075714"/>
    </source>
</evidence>
<dbReference type="AlphaFoldDB" id="A0A150FTE7"/>
<feature type="region of interest" description="Disordered" evidence="1">
    <location>
        <begin position="77"/>
        <end position="201"/>
    </location>
</feature>
<keyword evidence="3" id="KW-1185">Reference proteome</keyword>
<feature type="compositionally biased region" description="Pro residues" evidence="1">
    <location>
        <begin position="182"/>
        <end position="194"/>
    </location>
</feature>
<dbReference type="EMBL" id="LSYV01001441">
    <property type="protein sequence ID" value="KXZ40897.1"/>
    <property type="molecule type" value="Genomic_DNA"/>
</dbReference>
<dbReference type="Proteomes" id="UP000075714">
    <property type="component" value="Unassembled WGS sequence"/>
</dbReference>
<comment type="caution">
    <text evidence="2">The sequence shown here is derived from an EMBL/GenBank/DDBJ whole genome shotgun (WGS) entry which is preliminary data.</text>
</comment>
<proteinExistence type="predicted"/>
<reference evidence="3" key="1">
    <citation type="journal article" date="2016" name="Nat. Commun.">
        <title>The Gonium pectorale genome demonstrates co-option of cell cycle regulation during the evolution of multicellularity.</title>
        <authorList>
            <person name="Hanschen E.R."/>
            <person name="Marriage T.N."/>
            <person name="Ferris P.J."/>
            <person name="Hamaji T."/>
            <person name="Toyoda A."/>
            <person name="Fujiyama A."/>
            <person name="Neme R."/>
            <person name="Noguchi H."/>
            <person name="Minakuchi Y."/>
            <person name="Suzuki M."/>
            <person name="Kawai-Toyooka H."/>
            <person name="Smith D.R."/>
            <person name="Sparks H."/>
            <person name="Anderson J."/>
            <person name="Bakaric R."/>
            <person name="Luria V."/>
            <person name="Karger A."/>
            <person name="Kirschner M.W."/>
            <person name="Durand P.M."/>
            <person name="Michod R.E."/>
            <person name="Nozaki H."/>
            <person name="Olson B.J."/>
        </authorList>
    </citation>
    <scope>NUCLEOTIDE SEQUENCE [LARGE SCALE GENOMIC DNA]</scope>
    <source>
        <strain evidence="3">NIES-2863</strain>
    </source>
</reference>
<feature type="compositionally biased region" description="Gly residues" evidence="1">
    <location>
        <begin position="114"/>
        <end position="133"/>
    </location>
</feature>
<evidence type="ECO:0000256" key="1">
    <source>
        <dbReference type="SAM" id="MobiDB-lite"/>
    </source>
</evidence>
<organism evidence="2 3">
    <name type="scientific">Gonium pectorale</name>
    <name type="common">Green alga</name>
    <dbReference type="NCBI Taxonomy" id="33097"/>
    <lineage>
        <taxon>Eukaryota</taxon>
        <taxon>Viridiplantae</taxon>
        <taxon>Chlorophyta</taxon>
        <taxon>core chlorophytes</taxon>
        <taxon>Chlorophyceae</taxon>
        <taxon>CS clade</taxon>
        <taxon>Chlamydomonadales</taxon>
        <taxon>Volvocaceae</taxon>
        <taxon>Gonium</taxon>
    </lineage>
</organism>
<feature type="compositionally biased region" description="Acidic residues" evidence="1">
    <location>
        <begin position="84"/>
        <end position="95"/>
    </location>
</feature>
<accession>A0A150FTE7</accession>
<name>A0A150FTE7_GONPE</name>